<organism evidence="7 8">
    <name type="scientific">Rossellomorea vietnamensis</name>
    <dbReference type="NCBI Taxonomy" id="218284"/>
    <lineage>
        <taxon>Bacteria</taxon>
        <taxon>Bacillati</taxon>
        <taxon>Bacillota</taxon>
        <taxon>Bacilli</taxon>
        <taxon>Bacillales</taxon>
        <taxon>Bacillaceae</taxon>
        <taxon>Rossellomorea</taxon>
    </lineage>
</organism>
<dbReference type="Pfam" id="PF00668">
    <property type="entry name" value="Condensation"/>
    <property type="match status" value="1"/>
</dbReference>
<dbReference type="InterPro" id="IPR025110">
    <property type="entry name" value="AMP-bd_C"/>
</dbReference>
<dbReference type="RefSeq" id="WP_148942346.1">
    <property type="nucleotide sequence ID" value="NZ_VTEI01000026.1"/>
</dbReference>
<dbReference type="GO" id="GO:0043041">
    <property type="term" value="P:amino acid activation for nonribosomal peptide biosynthetic process"/>
    <property type="evidence" value="ECO:0007669"/>
    <property type="project" value="TreeGrafter"/>
</dbReference>
<dbReference type="InterPro" id="IPR009081">
    <property type="entry name" value="PP-bd_ACP"/>
</dbReference>
<dbReference type="InterPro" id="IPR010071">
    <property type="entry name" value="AA_adenyl_dom"/>
</dbReference>
<name>A0A5D4NG82_9BACI</name>
<dbReference type="Gene3D" id="2.30.38.10">
    <property type="entry name" value="Luciferase, Domain 3"/>
    <property type="match status" value="1"/>
</dbReference>
<dbReference type="Pfam" id="PF00501">
    <property type="entry name" value="AMP-binding"/>
    <property type="match status" value="1"/>
</dbReference>
<keyword evidence="3" id="KW-0596">Phosphopantetheine</keyword>
<evidence type="ECO:0000256" key="1">
    <source>
        <dbReference type="ARBA" id="ARBA00001957"/>
    </source>
</evidence>
<dbReference type="GO" id="GO:0003824">
    <property type="term" value="F:catalytic activity"/>
    <property type="evidence" value="ECO:0007669"/>
    <property type="project" value="InterPro"/>
</dbReference>
<dbReference type="SUPFAM" id="SSF47336">
    <property type="entry name" value="ACP-like"/>
    <property type="match status" value="1"/>
</dbReference>
<feature type="domain" description="Carrier" evidence="6">
    <location>
        <begin position="966"/>
        <end position="1041"/>
    </location>
</feature>
<dbReference type="PROSITE" id="PS50075">
    <property type="entry name" value="CARRIER"/>
    <property type="match status" value="1"/>
</dbReference>
<dbReference type="GO" id="GO:0031177">
    <property type="term" value="F:phosphopantetheine binding"/>
    <property type="evidence" value="ECO:0007669"/>
    <property type="project" value="TreeGrafter"/>
</dbReference>
<dbReference type="GO" id="GO:0017000">
    <property type="term" value="P:antibiotic biosynthetic process"/>
    <property type="evidence" value="ECO:0007669"/>
    <property type="project" value="UniProtKB-KW"/>
</dbReference>
<comment type="cofactor">
    <cofactor evidence="1">
        <name>pantetheine 4'-phosphate</name>
        <dbReference type="ChEBI" id="CHEBI:47942"/>
    </cofactor>
</comment>
<dbReference type="GO" id="GO:0044550">
    <property type="term" value="P:secondary metabolite biosynthetic process"/>
    <property type="evidence" value="ECO:0007669"/>
    <property type="project" value="TreeGrafter"/>
</dbReference>
<reference evidence="7 8" key="1">
    <citation type="submission" date="2019-08" db="EMBL/GenBank/DDBJ databases">
        <title>Bacillus genomes from the desert of Cuatro Cienegas, Coahuila.</title>
        <authorList>
            <person name="Olmedo-Alvarez G."/>
        </authorList>
    </citation>
    <scope>NUCLEOTIDE SEQUENCE [LARGE SCALE GENOMIC DNA]</scope>
    <source>
        <strain evidence="7 8">CH34_1T</strain>
    </source>
</reference>
<dbReference type="CDD" id="cd05930">
    <property type="entry name" value="A_NRPS"/>
    <property type="match status" value="1"/>
</dbReference>
<dbReference type="Gene3D" id="1.10.1200.10">
    <property type="entry name" value="ACP-like"/>
    <property type="match status" value="1"/>
</dbReference>
<dbReference type="InterPro" id="IPR006162">
    <property type="entry name" value="Ppantetheine_attach_site"/>
</dbReference>
<dbReference type="FunFam" id="3.40.50.980:FF:000001">
    <property type="entry name" value="Non-ribosomal peptide synthetase"/>
    <property type="match status" value="1"/>
</dbReference>
<evidence type="ECO:0000313" key="8">
    <source>
        <dbReference type="Proteomes" id="UP000322267"/>
    </source>
</evidence>
<accession>A0A5D4NG82</accession>
<dbReference type="EMBL" id="VTEI01000026">
    <property type="protein sequence ID" value="TYS12997.1"/>
    <property type="molecule type" value="Genomic_DNA"/>
</dbReference>
<dbReference type="Gene3D" id="3.30.559.10">
    <property type="entry name" value="Chloramphenicol acetyltransferase-like domain"/>
    <property type="match status" value="1"/>
</dbReference>
<dbReference type="InterPro" id="IPR020845">
    <property type="entry name" value="AMP-binding_CS"/>
</dbReference>
<evidence type="ECO:0000256" key="5">
    <source>
        <dbReference type="ARBA" id="ARBA00023194"/>
    </source>
</evidence>
<dbReference type="Proteomes" id="UP000322267">
    <property type="component" value="Unassembled WGS sequence"/>
</dbReference>
<dbReference type="Pfam" id="PF13193">
    <property type="entry name" value="AMP-binding_C"/>
    <property type="match status" value="1"/>
</dbReference>
<dbReference type="PROSITE" id="PS00455">
    <property type="entry name" value="AMP_BINDING"/>
    <property type="match status" value="1"/>
</dbReference>
<dbReference type="Gene3D" id="3.30.300.30">
    <property type="match status" value="1"/>
</dbReference>
<comment type="caution">
    <text evidence="7">The sequence shown here is derived from an EMBL/GenBank/DDBJ whole genome shotgun (WGS) entry which is preliminary data.</text>
</comment>
<dbReference type="SUPFAM" id="SSF56801">
    <property type="entry name" value="Acetyl-CoA synthetase-like"/>
    <property type="match status" value="1"/>
</dbReference>
<dbReference type="GO" id="GO:0005737">
    <property type="term" value="C:cytoplasm"/>
    <property type="evidence" value="ECO:0007669"/>
    <property type="project" value="TreeGrafter"/>
</dbReference>
<gene>
    <name evidence="7" type="ORF">FZC78_22710</name>
</gene>
<evidence type="ECO:0000313" key="7">
    <source>
        <dbReference type="EMBL" id="TYS12997.1"/>
    </source>
</evidence>
<evidence type="ECO:0000256" key="2">
    <source>
        <dbReference type="ARBA" id="ARBA00006432"/>
    </source>
</evidence>
<dbReference type="NCBIfam" id="TIGR01733">
    <property type="entry name" value="AA-adenyl-dom"/>
    <property type="match status" value="1"/>
</dbReference>
<dbReference type="InterPro" id="IPR000873">
    <property type="entry name" value="AMP-dep_synth/lig_dom"/>
</dbReference>
<dbReference type="InterPro" id="IPR023213">
    <property type="entry name" value="CAT-like_dom_sf"/>
</dbReference>
<keyword evidence="4" id="KW-0597">Phosphoprotein</keyword>
<dbReference type="OrthoDB" id="9765680at2"/>
<dbReference type="Gene3D" id="3.30.559.30">
    <property type="entry name" value="Nonribosomal peptide synthetase, condensation domain"/>
    <property type="match status" value="1"/>
</dbReference>
<evidence type="ECO:0000256" key="3">
    <source>
        <dbReference type="ARBA" id="ARBA00022450"/>
    </source>
</evidence>
<dbReference type="InterPro" id="IPR036736">
    <property type="entry name" value="ACP-like_sf"/>
</dbReference>
<dbReference type="InterPro" id="IPR001242">
    <property type="entry name" value="Condensation_dom"/>
</dbReference>
<dbReference type="PRINTS" id="PR00154">
    <property type="entry name" value="AMPBINDING"/>
</dbReference>
<dbReference type="AlphaFoldDB" id="A0A5D4NG82"/>
<evidence type="ECO:0000259" key="6">
    <source>
        <dbReference type="PROSITE" id="PS50075"/>
    </source>
</evidence>
<dbReference type="SUPFAM" id="SSF52777">
    <property type="entry name" value="CoA-dependent acyltransferases"/>
    <property type="match status" value="2"/>
</dbReference>
<evidence type="ECO:0000256" key="4">
    <source>
        <dbReference type="ARBA" id="ARBA00022553"/>
    </source>
</evidence>
<dbReference type="FunFam" id="3.40.50.12780:FF:000012">
    <property type="entry name" value="Non-ribosomal peptide synthetase"/>
    <property type="match status" value="1"/>
</dbReference>
<dbReference type="InterPro" id="IPR045851">
    <property type="entry name" value="AMP-bd_C_sf"/>
</dbReference>
<dbReference type="InterPro" id="IPR020459">
    <property type="entry name" value="AMP-binding"/>
</dbReference>
<dbReference type="PANTHER" id="PTHR45527">
    <property type="entry name" value="NONRIBOSOMAL PEPTIDE SYNTHETASE"/>
    <property type="match status" value="1"/>
</dbReference>
<sequence length="1061" mass="121426">MNKDLQYFPLSQPQMRIWYTEKFSGKTSIGNIAGTLLMKRSLDINLLEKAINKLFEKQSALRIRLTEEDGIPKQYISEYKYFAIEKKFFRDTQDLNNWAVEQAKIPFRLYENELVKIVIINFDNDSVGIFVKIHHIISDAWSMALIGDKILDYYFIYAEGGEINEPINDYSYIDYIKKEQAYLNTEKFIQSKKFWTEQFKTIPKDTQLFTGKITNNLKSERASFTFNKGTIKKVNKYCTDKNISFYSFFFTLLNLYIYRVSNEPDVTILTSIHNRNDIKDKSNIGMFISSLPTRVTISPNQEFSSFAKKSSKELVKFYRHQKYPFNSLVEDIRKIHRVSNVRISDVLLSYQNKKMMKQQFEKETIWYPNGHQEIPLSIHINDRDDIGELCLDFDYRLDVYSKLDIELLFDRLRTMIDSVISKESIKVDEIEILPSSEKEKVINEFNHTSDHKPACLSLVSIFEKTVDQSPGKIAVTTKNENLTYGELNIKANQLANFIINKGIEPDSVIALKCERSIDMMVGILGILKAGCAYLPVSPDFPTERTRYILHDSKVKLLVSSKPTNDFNSECESIVLSNASIITESNKNPETIINPESLAYVIYTSGSTGKPKGVMVEHSSVVNRINWMVNEYNYSDKDRFIQKTPFVFDVSVSEIFTFFFVGAKLYLLEDGEERDPLQLCEIINAEKISRIHFVPSMLTVFLETLLKDKELLQKCSSLRTVFTSGEPLKSNHILCFNSSLFNAHGTTISNLYGPTEATVEVSYFDCPPGVNLKNVPIGKPINNVQLYIVDKKDRPQPIGVVGELCISGDCLARGYIFNKDLTLEKFIDNPFEKDKKMYKTGDMARWLPEGNVEFLGRLDDQIKMRGYRIELGEIEAQLLAHSSITEAVVITKKGSGELKISAYIVAENQLKATNVRSYLKAKLPSYMIPSEIIFLDHLPLTINGKVDRKVLVNISNKQPVQFDEVVMAQSKNEKILSAIWSEVLDLETVGVNIDFTELGGNSLLAAKVVARINKQFKINMSLGAFFQNTSISQLSSWIDANKEMSIANSSIRRIDRTARQRK</sequence>
<dbReference type="PANTHER" id="PTHR45527:SF1">
    <property type="entry name" value="FATTY ACID SYNTHASE"/>
    <property type="match status" value="1"/>
</dbReference>
<dbReference type="GO" id="GO:0008610">
    <property type="term" value="P:lipid biosynthetic process"/>
    <property type="evidence" value="ECO:0007669"/>
    <property type="project" value="UniProtKB-ARBA"/>
</dbReference>
<dbReference type="Pfam" id="PF00550">
    <property type="entry name" value="PP-binding"/>
    <property type="match status" value="1"/>
</dbReference>
<dbReference type="PROSITE" id="PS00012">
    <property type="entry name" value="PHOSPHOPANTETHEINE"/>
    <property type="match status" value="1"/>
</dbReference>
<comment type="similarity">
    <text evidence="2">Belongs to the ATP-dependent AMP-binding enzyme family.</text>
</comment>
<proteinExistence type="inferred from homology"/>
<dbReference type="Gene3D" id="3.40.50.980">
    <property type="match status" value="2"/>
</dbReference>
<protein>
    <submittedName>
        <fullName evidence="7">Amino acid adenylation domain-containing protein</fullName>
    </submittedName>
</protein>
<keyword evidence="5" id="KW-0045">Antibiotic biosynthesis</keyword>